<feature type="transmembrane region" description="Helical" evidence="1">
    <location>
        <begin position="236"/>
        <end position="258"/>
    </location>
</feature>
<proteinExistence type="predicted"/>
<feature type="transmembrane region" description="Helical" evidence="1">
    <location>
        <begin position="204"/>
        <end position="224"/>
    </location>
</feature>
<dbReference type="AlphaFoldDB" id="A0AAJ6NYI8"/>
<protein>
    <submittedName>
        <fullName evidence="2">DUF389 domain-containing protein</fullName>
    </submittedName>
</protein>
<evidence type="ECO:0000313" key="2">
    <source>
        <dbReference type="EMBL" id="WGV28743.1"/>
    </source>
</evidence>
<dbReference type="PANTHER" id="PTHR20992">
    <property type="entry name" value="AT15442P-RELATED"/>
    <property type="match status" value="1"/>
</dbReference>
<dbReference type="EMBL" id="CP124543">
    <property type="protein sequence ID" value="WGV28743.1"/>
    <property type="molecule type" value="Genomic_DNA"/>
</dbReference>
<dbReference type="KEGG" id="hbq:QI031_08575"/>
<keyword evidence="1" id="KW-0812">Transmembrane</keyword>
<dbReference type="Pfam" id="PF04087">
    <property type="entry name" value="DUF389"/>
    <property type="match status" value="1"/>
</dbReference>
<evidence type="ECO:0000256" key="1">
    <source>
        <dbReference type="SAM" id="Phobius"/>
    </source>
</evidence>
<feature type="transmembrane region" description="Helical" evidence="1">
    <location>
        <begin position="304"/>
        <end position="326"/>
    </location>
</feature>
<keyword evidence="3" id="KW-1185">Reference proteome</keyword>
<sequence>MRQLIIQVSRGHGQAVLDLAKSHGGQNLSQIAAQDCDELIDVVMVHVSNRQVEKLLAELEELPKVHITLLPSGVIPLQPPVSEAPEQVKDVEARSPIEVFLSGLQSVGSWRGFLGYAAVAGVVVWIGLYTNTSYLLVAAMLIAPFAGPAMNTAIATARGDRQLLWRSLLRYFAALSVTILTTYLLSLVLQQEIATSLMIERSQISAVAVLLPLAAGAAGALNLVQSERNSLVSGAATGMLVAASLAPPSGIVGMASAIGRWDMVISGLFLLLLQLCGINLSAAFLFRIYGLSTQGTRYQRGKKWVFFSAVTITIITLASLLTWQFFNSPNLERSTITQRANSEVQKVVKQENLAQLVESNVRFTRSNIKGQNTLLCVIYVQRSQGVTESTQEIRSRLTKAIQNRLIEQGFNLTPLVDINVLEIPVQNQSSS</sequence>
<dbReference type="Proteomes" id="UP001223520">
    <property type="component" value="Chromosome"/>
</dbReference>
<feature type="transmembrane region" description="Helical" evidence="1">
    <location>
        <begin position="134"/>
        <end position="156"/>
    </location>
</feature>
<reference evidence="2 3" key="1">
    <citation type="journal article" date="2023" name="Limnol Oceanogr Lett">
        <title>Environmental adaptations by the intertidal Antarctic cyanobacterium Halotia branconii CENA392 as revealed using long-read genome sequencing.</title>
        <authorList>
            <person name="Dextro R.B."/>
            <person name="Delbaje E."/>
            <person name="Freitas P.N.N."/>
            <person name="Geraldes V."/>
            <person name="Pinto E."/>
            <person name="Long P.F."/>
            <person name="Fiore M.F."/>
        </authorList>
    </citation>
    <scope>NUCLEOTIDE SEQUENCE [LARGE SCALE GENOMIC DNA]</scope>
    <source>
        <strain evidence="2 3">CENA392</strain>
    </source>
</reference>
<feature type="transmembrane region" description="Helical" evidence="1">
    <location>
        <begin position="168"/>
        <end position="189"/>
    </location>
</feature>
<keyword evidence="1" id="KW-0472">Membrane</keyword>
<gene>
    <name evidence="2" type="ORF">QI031_08575</name>
</gene>
<dbReference type="RefSeq" id="WP_281485963.1">
    <property type="nucleotide sequence ID" value="NZ_CP124543.1"/>
</dbReference>
<organism evidence="2 3">
    <name type="scientific">Halotia branconii CENA392</name>
    <dbReference type="NCBI Taxonomy" id="1539056"/>
    <lineage>
        <taxon>Bacteria</taxon>
        <taxon>Bacillati</taxon>
        <taxon>Cyanobacteriota</taxon>
        <taxon>Cyanophyceae</taxon>
        <taxon>Nostocales</taxon>
        <taxon>Nodulariaceae</taxon>
        <taxon>Halotia</taxon>
    </lineage>
</organism>
<keyword evidence="1" id="KW-1133">Transmembrane helix</keyword>
<dbReference type="PANTHER" id="PTHR20992:SF9">
    <property type="entry name" value="AT15442P-RELATED"/>
    <property type="match status" value="1"/>
</dbReference>
<feature type="transmembrane region" description="Helical" evidence="1">
    <location>
        <begin position="110"/>
        <end position="128"/>
    </location>
</feature>
<feature type="transmembrane region" description="Helical" evidence="1">
    <location>
        <begin position="264"/>
        <end position="292"/>
    </location>
</feature>
<dbReference type="InterPro" id="IPR005240">
    <property type="entry name" value="DUF389"/>
</dbReference>
<evidence type="ECO:0000313" key="3">
    <source>
        <dbReference type="Proteomes" id="UP001223520"/>
    </source>
</evidence>
<name>A0AAJ6NYI8_9CYAN</name>
<accession>A0AAJ6NYI8</accession>